<dbReference type="Proteomes" id="UP000192656">
    <property type="component" value="Unassembled WGS sequence"/>
</dbReference>
<evidence type="ECO:0008006" key="3">
    <source>
        <dbReference type="Google" id="ProtNLM"/>
    </source>
</evidence>
<name>A0A1W2D2Z7_9HYPH</name>
<reference evidence="1 2" key="1">
    <citation type="submission" date="2017-04" db="EMBL/GenBank/DDBJ databases">
        <authorList>
            <person name="Afonso C.L."/>
            <person name="Miller P.J."/>
            <person name="Scott M.A."/>
            <person name="Spackman E."/>
            <person name="Goraichik I."/>
            <person name="Dimitrov K.M."/>
            <person name="Suarez D.L."/>
            <person name="Swayne D.E."/>
        </authorList>
    </citation>
    <scope>NUCLEOTIDE SEQUENCE [LARGE SCALE GENOMIC DNA]</scope>
    <source>
        <strain evidence="1 2">CGMCC 1.10972</strain>
    </source>
</reference>
<evidence type="ECO:0000313" key="2">
    <source>
        <dbReference type="Proteomes" id="UP000192656"/>
    </source>
</evidence>
<keyword evidence="2" id="KW-1185">Reference proteome</keyword>
<dbReference type="AlphaFoldDB" id="A0A1W2D2Z7"/>
<accession>A0A1W2D2Z7</accession>
<organism evidence="1 2">
    <name type="scientific">Fulvimarina manganoxydans</name>
    <dbReference type="NCBI Taxonomy" id="937218"/>
    <lineage>
        <taxon>Bacteria</taxon>
        <taxon>Pseudomonadati</taxon>
        <taxon>Pseudomonadota</taxon>
        <taxon>Alphaproteobacteria</taxon>
        <taxon>Hyphomicrobiales</taxon>
        <taxon>Aurantimonadaceae</taxon>
        <taxon>Fulvimarina</taxon>
    </lineage>
</organism>
<proteinExistence type="predicted"/>
<sequence>MTTHAMNDFANAVRSDEAMARDLAVALEGREESDVPEVFTTFAQQRGFEVTADDVLAFQQSADGDGALSDDDLAAVSGAGLLFGPRPSLTQMLMPGITGALVGAVMGGVVGTTTGAASGFLNGMVPDADS</sequence>
<dbReference type="STRING" id="937218.SAMN06297251_11292"/>
<evidence type="ECO:0000313" key="1">
    <source>
        <dbReference type="EMBL" id="SMC91945.1"/>
    </source>
</evidence>
<dbReference type="RefSeq" id="WP_139798383.1">
    <property type="nucleotide sequence ID" value="NZ_FWXR01000012.1"/>
</dbReference>
<protein>
    <recommendedName>
        <fullName evidence="3">Nif11-like leader peptide domain-containing protein</fullName>
    </recommendedName>
</protein>
<dbReference type="EMBL" id="FWXR01000012">
    <property type="protein sequence ID" value="SMC91945.1"/>
    <property type="molecule type" value="Genomic_DNA"/>
</dbReference>
<gene>
    <name evidence="1" type="ORF">SAMN06297251_11292</name>
</gene>